<evidence type="ECO:0000313" key="2">
    <source>
        <dbReference type="Proteomes" id="UP000230069"/>
    </source>
</evidence>
<dbReference type="EMBL" id="KZ305028">
    <property type="protein sequence ID" value="PIA50892.1"/>
    <property type="molecule type" value="Genomic_DNA"/>
</dbReference>
<evidence type="ECO:0008006" key="3">
    <source>
        <dbReference type="Google" id="ProtNLM"/>
    </source>
</evidence>
<sequence length="110" mass="13065">MMPLNYRALNYTTMKTWSLANFPDAIEKILDSFYKLRYMKCTERCTCVIAKFLERFPHIEALVLDISKHGYCSTSRIHKETIFPMFHSVFTHLRSIEIQNLLGNEHELDF</sequence>
<organism evidence="1 2">
    <name type="scientific">Aquilegia coerulea</name>
    <name type="common">Rocky mountain columbine</name>
    <dbReference type="NCBI Taxonomy" id="218851"/>
    <lineage>
        <taxon>Eukaryota</taxon>
        <taxon>Viridiplantae</taxon>
        <taxon>Streptophyta</taxon>
        <taxon>Embryophyta</taxon>
        <taxon>Tracheophyta</taxon>
        <taxon>Spermatophyta</taxon>
        <taxon>Magnoliopsida</taxon>
        <taxon>Ranunculales</taxon>
        <taxon>Ranunculaceae</taxon>
        <taxon>Thalictroideae</taxon>
        <taxon>Aquilegia</taxon>
    </lineage>
</organism>
<protein>
    <recommendedName>
        <fullName evidence="3">FBD domain-containing protein</fullName>
    </recommendedName>
</protein>
<dbReference type="Proteomes" id="UP000230069">
    <property type="component" value="Unassembled WGS sequence"/>
</dbReference>
<accession>A0A2G5E539</accession>
<keyword evidence="2" id="KW-1185">Reference proteome</keyword>
<evidence type="ECO:0000313" key="1">
    <source>
        <dbReference type="EMBL" id="PIA50892.1"/>
    </source>
</evidence>
<name>A0A2G5E539_AQUCA</name>
<dbReference type="AlphaFoldDB" id="A0A2G5E539"/>
<gene>
    <name evidence="1" type="ORF">AQUCO_01100004v1</name>
</gene>
<proteinExistence type="predicted"/>
<reference evidence="1 2" key="1">
    <citation type="submission" date="2017-09" db="EMBL/GenBank/DDBJ databases">
        <title>WGS assembly of Aquilegia coerulea Goldsmith.</title>
        <authorList>
            <person name="Hodges S."/>
            <person name="Kramer E."/>
            <person name="Nordborg M."/>
            <person name="Tomkins J."/>
            <person name="Borevitz J."/>
            <person name="Derieg N."/>
            <person name="Yan J."/>
            <person name="Mihaltcheva S."/>
            <person name="Hayes R.D."/>
            <person name="Rokhsar D."/>
        </authorList>
    </citation>
    <scope>NUCLEOTIDE SEQUENCE [LARGE SCALE GENOMIC DNA]</scope>
    <source>
        <strain evidence="2">cv. Goldsmith</strain>
    </source>
</reference>
<dbReference type="InParanoid" id="A0A2G5E539"/>